<protein>
    <submittedName>
        <fullName evidence="1">Uncharacterized protein</fullName>
    </submittedName>
</protein>
<proteinExistence type="predicted"/>
<reference evidence="1" key="2">
    <citation type="journal article" date="2022" name="New Phytol.">
        <title>Evolutionary transition to the ectomycorrhizal habit in the genomes of a hyperdiverse lineage of mushroom-forming fungi.</title>
        <authorList>
            <person name="Looney B."/>
            <person name="Miyauchi S."/>
            <person name="Morin E."/>
            <person name="Drula E."/>
            <person name="Courty P.E."/>
            <person name="Kohler A."/>
            <person name="Kuo A."/>
            <person name="LaButti K."/>
            <person name="Pangilinan J."/>
            <person name="Lipzen A."/>
            <person name="Riley R."/>
            <person name="Andreopoulos W."/>
            <person name="He G."/>
            <person name="Johnson J."/>
            <person name="Nolan M."/>
            <person name="Tritt A."/>
            <person name="Barry K.W."/>
            <person name="Grigoriev I.V."/>
            <person name="Nagy L.G."/>
            <person name="Hibbett D."/>
            <person name="Henrissat B."/>
            <person name="Matheny P.B."/>
            <person name="Labbe J."/>
            <person name="Martin F.M."/>
        </authorList>
    </citation>
    <scope>NUCLEOTIDE SEQUENCE</scope>
    <source>
        <strain evidence="1">FP105234-sp</strain>
    </source>
</reference>
<evidence type="ECO:0000313" key="1">
    <source>
        <dbReference type="EMBL" id="KAI0049924.1"/>
    </source>
</evidence>
<evidence type="ECO:0000313" key="2">
    <source>
        <dbReference type="Proteomes" id="UP000814033"/>
    </source>
</evidence>
<reference evidence="1" key="1">
    <citation type="submission" date="2021-02" db="EMBL/GenBank/DDBJ databases">
        <authorList>
            <consortium name="DOE Joint Genome Institute"/>
            <person name="Ahrendt S."/>
            <person name="Looney B.P."/>
            <person name="Miyauchi S."/>
            <person name="Morin E."/>
            <person name="Drula E."/>
            <person name="Courty P.E."/>
            <person name="Chicoki N."/>
            <person name="Fauchery L."/>
            <person name="Kohler A."/>
            <person name="Kuo A."/>
            <person name="Labutti K."/>
            <person name="Pangilinan J."/>
            <person name="Lipzen A."/>
            <person name="Riley R."/>
            <person name="Andreopoulos W."/>
            <person name="He G."/>
            <person name="Johnson J."/>
            <person name="Barry K.W."/>
            <person name="Grigoriev I.V."/>
            <person name="Nagy L."/>
            <person name="Hibbett D."/>
            <person name="Henrissat B."/>
            <person name="Matheny P.B."/>
            <person name="Labbe J."/>
            <person name="Martin F."/>
        </authorList>
    </citation>
    <scope>NUCLEOTIDE SEQUENCE</scope>
    <source>
        <strain evidence="1">FP105234-sp</strain>
    </source>
</reference>
<keyword evidence="2" id="KW-1185">Reference proteome</keyword>
<name>A0ACB8S0B5_9AGAM</name>
<dbReference type="Proteomes" id="UP000814033">
    <property type="component" value="Unassembled WGS sequence"/>
</dbReference>
<organism evidence="1 2">
    <name type="scientific">Auriscalpium vulgare</name>
    <dbReference type="NCBI Taxonomy" id="40419"/>
    <lineage>
        <taxon>Eukaryota</taxon>
        <taxon>Fungi</taxon>
        <taxon>Dikarya</taxon>
        <taxon>Basidiomycota</taxon>
        <taxon>Agaricomycotina</taxon>
        <taxon>Agaricomycetes</taxon>
        <taxon>Russulales</taxon>
        <taxon>Auriscalpiaceae</taxon>
        <taxon>Auriscalpium</taxon>
    </lineage>
</organism>
<gene>
    <name evidence="1" type="ORF">FA95DRAFT_1677109</name>
</gene>
<accession>A0ACB8S0B5</accession>
<sequence length="375" mass="42184">MAMPLPLDIPILVIEWVYRSSQHTFIDYGTLSACALVCKAWRHPAQRLLFRRVPRELPIFVQAFRNDTAPLLLSTLRANPALAAHVRTVHLNRSMRTYKPREETLALLDTDVALLELCTHVVGVVFKFAVPDDVWSEALEARLRAATLRPEFLDVGGEHAFIDRMVQLWPGLRAVAIGTLSISYSALTLNGDSTPSIPPIHLPSGTRSLCLDARLADWLSAPQNALPELRELELHDPVWTNPLCQRLHASGVLQRLRVLSIYGGFPPQDVLDILVQLEVLVFKELPRRDVALPRSLRHLAFQGDYDSPKQLQNVAFLVAALRGLPELQVVLAPRRTPWTESHMLLDAACQELGVVYATYETPKHVPLLLRHVDWI</sequence>
<comment type="caution">
    <text evidence="1">The sequence shown here is derived from an EMBL/GenBank/DDBJ whole genome shotgun (WGS) entry which is preliminary data.</text>
</comment>
<dbReference type="EMBL" id="MU275867">
    <property type="protein sequence ID" value="KAI0049924.1"/>
    <property type="molecule type" value="Genomic_DNA"/>
</dbReference>